<protein>
    <submittedName>
        <fullName evidence="2">Uncharacterized protein</fullName>
    </submittedName>
</protein>
<keyword evidence="3" id="KW-1185">Reference proteome</keyword>
<keyword evidence="1" id="KW-0812">Transmembrane</keyword>
<evidence type="ECO:0000313" key="3">
    <source>
        <dbReference type="Proteomes" id="UP000503640"/>
    </source>
</evidence>
<evidence type="ECO:0000256" key="1">
    <source>
        <dbReference type="SAM" id="Phobius"/>
    </source>
</evidence>
<name>A0A7I9VRC0_9BACT</name>
<organism evidence="2 3">
    <name type="scientific">Anaeromyxobacter diazotrophicus</name>
    <dbReference type="NCBI Taxonomy" id="2590199"/>
    <lineage>
        <taxon>Bacteria</taxon>
        <taxon>Pseudomonadati</taxon>
        <taxon>Myxococcota</taxon>
        <taxon>Myxococcia</taxon>
        <taxon>Myxococcales</taxon>
        <taxon>Cystobacterineae</taxon>
        <taxon>Anaeromyxobacteraceae</taxon>
        <taxon>Anaeromyxobacter</taxon>
    </lineage>
</organism>
<dbReference type="RefSeq" id="WP_176068007.1">
    <property type="nucleotide sequence ID" value="NZ_BJTG01000009.1"/>
</dbReference>
<sequence length="53" mass="5969">MGLNLPTILVILGLVALTLLLTGPGLWSEKWGWRWFKDDGDHKRPPPPPPPDR</sequence>
<comment type="caution">
    <text evidence="2">The sequence shown here is derived from an EMBL/GenBank/DDBJ whole genome shotgun (WGS) entry which is preliminary data.</text>
</comment>
<dbReference type="AlphaFoldDB" id="A0A7I9VRC0"/>
<gene>
    <name evidence="2" type="ORF">AMYX_37170</name>
</gene>
<proteinExistence type="predicted"/>
<feature type="transmembrane region" description="Helical" evidence="1">
    <location>
        <begin position="6"/>
        <end position="27"/>
    </location>
</feature>
<dbReference type="Proteomes" id="UP000503640">
    <property type="component" value="Unassembled WGS sequence"/>
</dbReference>
<accession>A0A7I9VRC0</accession>
<dbReference type="EMBL" id="BJTG01000009">
    <property type="protein sequence ID" value="GEJ58976.1"/>
    <property type="molecule type" value="Genomic_DNA"/>
</dbReference>
<reference evidence="3" key="1">
    <citation type="journal article" date="2020" name="Appl. Environ. Microbiol.">
        <title>Diazotrophic Anaeromyxobacter Isolates from Soils.</title>
        <authorList>
            <person name="Masuda Y."/>
            <person name="Yamanaka H."/>
            <person name="Xu Z.X."/>
            <person name="Shiratori Y."/>
            <person name="Aono T."/>
            <person name="Amachi S."/>
            <person name="Senoo K."/>
            <person name="Itoh H."/>
        </authorList>
    </citation>
    <scope>NUCLEOTIDE SEQUENCE [LARGE SCALE GENOMIC DNA]</scope>
    <source>
        <strain evidence="3">R267</strain>
    </source>
</reference>
<keyword evidence="1" id="KW-1133">Transmembrane helix</keyword>
<evidence type="ECO:0000313" key="2">
    <source>
        <dbReference type="EMBL" id="GEJ58976.1"/>
    </source>
</evidence>
<keyword evidence="1" id="KW-0472">Membrane</keyword>